<dbReference type="WBParaSite" id="TMUE_1000004940.1">
    <property type="protein sequence ID" value="TMUE_1000004940.1"/>
    <property type="gene ID" value="WBGene00290711"/>
</dbReference>
<proteinExistence type="predicted"/>
<sequence>MSVACGAAVLGDLSEMGNHGSSTRFTVQPLGRVRDETNLAALQRSPVDVGFSCGYAFVGAGVRSIAMTKVDDGQAIETNARRRKAFRTVAALRSLDQCNFSGRVSCLERSPRANHPARGRVQRCTFAFTGSSFDRLILGSGKKCCSIKTTLRNRKWPPFLNVDQSNDSLSHLSLAT</sequence>
<accession>A0A5S6QCX8</accession>
<keyword evidence="1" id="KW-1185">Reference proteome</keyword>
<evidence type="ECO:0000313" key="2">
    <source>
        <dbReference type="WBParaSite" id="TMUE_1000004940.1"/>
    </source>
</evidence>
<dbReference type="Proteomes" id="UP000046395">
    <property type="component" value="Unassembled WGS sequence"/>
</dbReference>
<reference evidence="2" key="1">
    <citation type="submission" date="2019-12" db="UniProtKB">
        <authorList>
            <consortium name="WormBaseParasite"/>
        </authorList>
    </citation>
    <scope>IDENTIFICATION</scope>
</reference>
<name>A0A5S6QCX8_TRIMR</name>
<organism evidence="1 2">
    <name type="scientific">Trichuris muris</name>
    <name type="common">Mouse whipworm</name>
    <dbReference type="NCBI Taxonomy" id="70415"/>
    <lineage>
        <taxon>Eukaryota</taxon>
        <taxon>Metazoa</taxon>
        <taxon>Ecdysozoa</taxon>
        <taxon>Nematoda</taxon>
        <taxon>Enoplea</taxon>
        <taxon>Dorylaimia</taxon>
        <taxon>Trichinellida</taxon>
        <taxon>Trichuridae</taxon>
        <taxon>Trichuris</taxon>
    </lineage>
</organism>
<protein>
    <submittedName>
        <fullName evidence="2">Uncharacterized protein</fullName>
    </submittedName>
</protein>
<dbReference type="AlphaFoldDB" id="A0A5S6QCX8"/>
<evidence type="ECO:0000313" key="1">
    <source>
        <dbReference type="Proteomes" id="UP000046395"/>
    </source>
</evidence>